<feature type="compositionally biased region" description="Acidic residues" evidence="15">
    <location>
        <begin position="398"/>
        <end position="413"/>
    </location>
</feature>
<evidence type="ECO:0000256" key="7">
    <source>
        <dbReference type="ARBA" id="ARBA00022801"/>
    </source>
</evidence>
<feature type="region of interest" description="Disordered" evidence="15">
    <location>
        <begin position="388"/>
        <end position="424"/>
    </location>
</feature>
<evidence type="ECO:0000256" key="11">
    <source>
        <dbReference type="ARBA" id="ARBA00023125"/>
    </source>
</evidence>
<dbReference type="GO" id="GO:0000781">
    <property type="term" value="C:chromosome, telomeric region"/>
    <property type="evidence" value="ECO:0007669"/>
    <property type="project" value="UniProtKB-SubCell"/>
</dbReference>
<keyword evidence="6" id="KW-0227">DNA damage</keyword>
<evidence type="ECO:0000256" key="9">
    <source>
        <dbReference type="ARBA" id="ARBA00022840"/>
    </source>
</evidence>
<proteinExistence type="predicted"/>
<feature type="non-terminal residue" evidence="17">
    <location>
        <position position="1"/>
    </location>
</feature>
<dbReference type="Gene3D" id="2.40.290.10">
    <property type="match status" value="1"/>
</dbReference>
<dbReference type="GO" id="GO:0016787">
    <property type="term" value="F:hydrolase activity"/>
    <property type="evidence" value="ECO:0007669"/>
    <property type="project" value="UniProtKB-KW"/>
</dbReference>
<keyword evidence="9" id="KW-0067">ATP-binding</keyword>
<evidence type="ECO:0000256" key="1">
    <source>
        <dbReference type="ARBA" id="ARBA00004123"/>
    </source>
</evidence>
<dbReference type="SUPFAM" id="SSF53300">
    <property type="entry name" value="vWA-like"/>
    <property type="match status" value="1"/>
</dbReference>
<dbReference type="GO" id="GO:0042162">
    <property type="term" value="F:telomeric DNA binding"/>
    <property type="evidence" value="ECO:0007669"/>
    <property type="project" value="TreeGrafter"/>
</dbReference>
<comment type="subcellular location">
    <subcellularLocation>
        <location evidence="2">Chromosome</location>
        <location evidence="2">Telomere</location>
    </subcellularLocation>
    <subcellularLocation>
        <location evidence="1">Nucleus</location>
    </subcellularLocation>
</comment>
<feature type="non-terminal residue" evidence="17">
    <location>
        <position position="584"/>
    </location>
</feature>
<dbReference type="GO" id="GO:0043564">
    <property type="term" value="C:Ku70:Ku80 complex"/>
    <property type="evidence" value="ECO:0007669"/>
    <property type="project" value="TreeGrafter"/>
</dbReference>
<feature type="domain" description="Ku" evidence="16">
    <location>
        <begin position="251"/>
        <end position="392"/>
    </location>
</feature>
<keyword evidence="13" id="KW-0234">DNA repair</keyword>
<keyword evidence="14" id="KW-0539">Nucleus</keyword>
<evidence type="ECO:0000256" key="2">
    <source>
        <dbReference type="ARBA" id="ARBA00004574"/>
    </source>
</evidence>
<keyword evidence="4" id="KW-0158">Chromosome</keyword>
<organism evidence="17 18">
    <name type="scientific">Suhomyces tanzawaensis NRRL Y-17324</name>
    <dbReference type="NCBI Taxonomy" id="984487"/>
    <lineage>
        <taxon>Eukaryota</taxon>
        <taxon>Fungi</taxon>
        <taxon>Dikarya</taxon>
        <taxon>Ascomycota</taxon>
        <taxon>Saccharomycotina</taxon>
        <taxon>Pichiomycetes</taxon>
        <taxon>Debaryomycetaceae</taxon>
        <taxon>Suhomyces</taxon>
    </lineage>
</organism>
<evidence type="ECO:0000256" key="4">
    <source>
        <dbReference type="ARBA" id="ARBA00022454"/>
    </source>
</evidence>
<dbReference type="PANTHER" id="PTHR12604">
    <property type="entry name" value="KU AUTOANTIGEN DNA HELICASE"/>
    <property type="match status" value="1"/>
</dbReference>
<evidence type="ECO:0000256" key="5">
    <source>
        <dbReference type="ARBA" id="ARBA00022741"/>
    </source>
</evidence>
<dbReference type="GO" id="GO:0003678">
    <property type="term" value="F:DNA helicase activity"/>
    <property type="evidence" value="ECO:0007669"/>
    <property type="project" value="UniProtKB-EC"/>
</dbReference>
<keyword evidence="10" id="KW-0779">Telomere</keyword>
<dbReference type="EMBL" id="KV453914">
    <property type="protein sequence ID" value="ODV77903.1"/>
    <property type="molecule type" value="Genomic_DNA"/>
</dbReference>
<evidence type="ECO:0000313" key="18">
    <source>
        <dbReference type="Proteomes" id="UP000094285"/>
    </source>
</evidence>
<name>A0A1E4SEJ2_9ASCO</name>
<reference evidence="18" key="1">
    <citation type="submission" date="2016-05" db="EMBL/GenBank/DDBJ databases">
        <title>Comparative genomics of biotechnologically important yeasts.</title>
        <authorList>
            <consortium name="DOE Joint Genome Institute"/>
            <person name="Riley R."/>
            <person name="Haridas S."/>
            <person name="Wolfe K.H."/>
            <person name="Lopes M.R."/>
            <person name="Hittinger C.T."/>
            <person name="Goker M."/>
            <person name="Salamov A."/>
            <person name="Wisecaver J."/>
            <person name="Long T.M."/>
            <person name="Aerts A.L."/>
            <person name="Barry K."/>
            <person name="Choi C."/>
            <person name="Clum A."/>
            <person name="Coughlan A.Y."/>
            <person name="Deshpande S."/>
            <person name="Douglass A.P."/>
            <person name="Hanson S.J."/>
            <person name="Klenk H.-P."/>
            <person name="Labutti K."/>
            <person name="Lapidus A."/>
            <person name="Lindquist E."/>
            <person name="Lipzen A."/>
            <person name="Meier-Kolthoff J.P."/>
            <person name="Ohm R.A."/>
            <person name="Otillar R.P."/>
            <person name="Pangilinan J."/>
            <person name="Peng Y."/>
            <person name="Rokas A."/>
            <person name="Rosa C.A."/>
            <person name="Scheuner C."/>
            <person name="Sibirny A.A."/>
            <person name="Slot J.C."/>
            <person name="Stielow J.B."/>
            <person name="Sun H."/>
            <person name="Kurtzman C.P."/>
            <person name="Blackwell M."/>
            <person name="Grigoriev I.V."/>
            <person name="Jeffries T.W."/>
        </authorList>
    </citation>
    <scope>NUCLEOTIDE SEQUENCE [LARGE SCALE GENOMIC DNA]</scope>
    <source>
        <strain evidence="18">NRRL Y-17324</strain>
    </source>
</reference>
<dbReference type="AlphaFoldDB" id="A0A1E4SEJ2"/>
<evidence type="ECO:0000256" key="14">
    <source>
        <dbReference type="ARBA" id="ARBA00023242"/>
    </source>
</evidence>
<evidence type="ECO:0000256" key="10">
    <source>
        <dbReference type="ARBA" id="ARBA00022895"/>
    </source>
</evidence>
<dbReference type="GO" id="GO:0000723">
    <property type="term" value="P:telomere maintenance"/>
    <property type="evidence" value="ECO:0007669"/>
    <property type="project" value="TreeGrafter"/>
</dbReference>
<dbReference type="InterPro" id="IPR036465">
    <property type="entry name" value="vWFA_dom_sf"/>
</dbReference>
<dbReference type="GeneID" id="30982740"/>
<evidence type="ECO:0000256" key="3">
    <source>
        <dbReference type="ARBA" id="ARBA00012551"/>
    </source>
</evidence>
<evidence type="ECO:0000256" key="12">
    <source>
        <dbReference type="ARBA" id="ARBA00023172"/>
    </source>
</evidence>
<keyword evidence="7" id="KW-0378">Hydrolase</keyword>
<keyword evidence="11" id="KW-0238">DNA-binding</keyword>
<dbReference type="GO" id="GO:0006303">
    <property type="term" value="P:double-strand break repair via nonhomologous end joining"/>
    <property type="evidence" value="ECO:0007669"/>
    <property type="project" value="InterPro"/>
</dbReference>
<dbReference type="Proteomes" id="UP000094285">
    <property type="component" value="Unassembled WGS sequence"/>
</dbReference>
<keyword evidence="5" id="KW-0547">Nucleotide-binding</keyword>
<dbReference type="GO" id="GO:0005524">
    <property type="term" value="F:ATP binding"/>
    <property type="evidence" value="ECO:0007669"/>
    <property type="project" value="UniProtKB-KW"/>
</dbReference>
<gene>
    <name evidence="17" type="ORF">CANTADRAFT_34750</name>
</gene>
<dbReference type="SUPFAM" id="SSF100939">
    <property type="entry name" value="SPOC domain-like"/>
    <property type="match status" value="1"/>
</dbReference>
<evidence type="ECO:0000256" key="13">
    <source>
        <dbReference type="ARBA" id="ARBA00023204"/>
    </source>
</evidence>
<keyword evidence="18" id="KW-1185">Reference proteome</keyword>
<keyword evidence="12" id="KW-0233">DNA recombination</keyword>
<sequence>LAFWYDHCTALLLKNRKTDRLGLVTTSSKLYEDAQFTYDRFKLYSQHLENQSAGGHFLEALVAAIDTFRDKIHLKYLRHLIVITNAKDSLDFDIDLEETTKLINQYGIKVIFTGDFDDSSKTFYGWKRLLAQWDHSRIVHSKELHRTIAQSVALRKVAPRATFTGCLRFAVDVEADTLNQDNSAIKIDIQLYPAIKVEKTSSSHEYVFDDETKTIRGLQRTTTHFIKKYTRDGPQDLLGEENDSDNEDYNKEVISDYVPGFKYSKRDIIAVNKELAEVSQLPTSPGMDILGFVKKQHISLAYLVDESSYIIPPSNSSNINLVSFNALVRSLIDMDGVALARYVSKENSEVQVCALFPLKFQLKENSRYGLVSIRLAFKEDEKMGRFPSLTKDYTSANNDDDDKEDEDEEETGEDGAKFSNEKKRALPSSEANVLMEEFIKARDLDEAPGADSFTHVLDNQKLGLIDTEFLNLPKTVKGDPDTKLMPTCPATKKTQRYLKQILSTSVNKESLEAFLNEEKFVEKYLVEEGETNLFNYNNILTGNTVGAENWLTGMNSKSAPLVKKLITTLDSRYLKRNPEAKKRK</sequence>
<evidence type="ECO:0000256" key="8">
    <source>
        <dbReference type="ARBA" id="ARBA00022806"/>
    </source>
</evidence>
<dbReference type="EC" id="3.6.4.12" evidence="3"/>
<evidence type="ECO:0000259" key="16">
    <source>
        <dbReference type="SMART" id="SM00559"/>
    </source>
</evidence>
<dbReference type="InterPro" id="IPR016194">
    <property type="entry name" value="SPOC-like_C_dom_sf"/>
</dbReference>
<dbReference type="Pfam" id="PF02735">
    <property type="entry name" value="Ku"/>
    <property type="match status" value="1"/>
</dbReference>
<dbReference type="OrthoDB" id="30826at2759"/>
<dbReference type="GO" id="GO:0003690">
    <property type="term" value="F:double-stranded DNA binding"/>
    <property type="evidence" value="ECO:0007669"/>
    <property type="project" value="TreeGrafter"/>
</dbReference>
<evidence type="ECO:0000313" key="17">
    <source>
        <dbReference type="EMBL" id="ODV77903.1"/>
    </source>
</evidence>
<dbReference type="Gene3D" id="3.40.50.410">
    <property type="entry name" value="von Willebrand factor, type A domain"/>
    <property type="match status" value="1"/>
</dbReference>
<feature type="compositionally biased region" description="Basic and acidic residues" evidence="15">
    <location>
        <begin position="414"/>
        <end position="424"/>
    </location>
</feature>
<evidence type="ECO:0000256" key="6">
    <source>
        <dbReference type="ARBA" id="ARBA00022763"/>
    </source>
</evidence>
<evidence type="ECO:0000256" key="15">
    <source>
        <dbReference type="SAM" id="MobiDB-lite"/>
    </source>
</evidence>
<dbReference type="GO" id="GO:0006310">
    <property type="term" value="P:DNA recombination"/>
    <property type="evidence" value="ECO:0007669"/>
    <property type="project" value="UniProtKB-KW"/>
</dbReference>
<dbReference type="SMART" id="SM00559">
    <property type="entry name" value="Ku78"/>
    <property type="match status" value="1"/>
</dbReference>
<dbReference type="RefSeq" id="XP_020063025.1">
    <property type="nucleotide sequence ID" value="XM_020208603.1"/>
</dbReference>
<protein>
    <recommendedName>
        <fullName evidence="3">DNA helicase</fullName>
        <ecNumber evidence="3">3.6.4.12</ecNumber>
    </recommendedName>
</protein>
<dbReference type="PANTHER" id="PTHR12604:SF4">
    <property type="entry name" value="X-RAY REPAIR CROSS-COMPLEMENTING PROTEIN 5"/>
    <property type="match status" value="1"/>
</dbReference>
<dbReference type="STRING" id="984487.A0A1E4SEJ2"/>
<keyword evidence="8" id="KW-0347">Helicase</keyword>
<dbReference type="InterPro" id="IPR006164">
    <property type="entry name" value="DNA_bd_Ku70/Ku80"/>
</dbReference>
<accession>A0A1E4SEJ2</accession>